<dbReference type="InterPro" id="IPR036388">
    <property type="entry name" value="WH-like_DNA-bd_sf"/>
</dbReference>
<dbReference type="PANTHER" id="PTHR33202">
    <property type="entry name" value="ZINC UPTAKE REGULATION PROTEIN"/>
    <property type="match status" value="1"/>
</dbReference>
<name>A0ABW4VLH0_9BACT</name>
<dbReference type="InterPro" id="IPR002481">
    <property type="entry name" value="FUR"/>
</dbReference>
<comment type="caution">
    <text evidence="1">The sequence shown here is derived from an EMBL/GenBank/DDBJ whole genome shotgun (WGS) entry which is preliminary data.</text>
</comment>
<dbReference type="EMBL" id="JBHUHR010000021">
    <property type="protein sequence ID" value="MFD2034576.1"/>
    <property type="molecule type" value="Genomic_DNA"/>
</dbReference>
<dbReference type="RefSeq" id="WP_376884864.1">
    <property type="nucleotide sequence ID" value="NZ_JBHUHR010000021.1"/>
</dbReference>
<proteinExistence type="predicted"/>
<dbReference type="Proteomes" id="UP001597361">
    <property type="component" value="Unassembled WGS sequence"/>
</dbReference>
<protein>
    <submittedName>
        <fullName evidence="1">Fur family transcriptional regulator</fullName>
    </submittedName>
</protein>
<dbReference type="PANTHER" id="PTHR33202:SF7">
    <property type="entry name" value="FERRIC UPTAKE REGULATION PROTEIN"/>
    <property type="match status" value="1"/>
</dbReference>
<organism evidence="1 2">
    <name type="scientific">Belliella marina</name>
    <dbReference type="NCBI Taxonomy" id="1644146"/>
    <lineage>
        <taxon>Bacteria</taxon>
        <taxon>Pseudomonadati</taxon>
        <taxon>Bacteroidota</taxon>
        <taxon>Cytophagia</taxon>
        <taxon>Cytophagales</taxon>
        <taxon>Cyclobacteriaceae</taxon>
        <taxon>Belliella</taxon>
    </lineage>
</organism>
<evidence type="ECO:0000313" key="1">
    <source>
        <dbReference type="EMBL" id="MFD2034576.1"/>
    </source>
</evidence>
<sequence length="135" mass="15297">MDNYALILKEKGIRPNKNRIAVLQKLAEEGKAFSLCTMSGQMLSQMNRTTVYRTLMLFTEKKLICKIPCSDGNTLYTLQTNDLGCINPAQFRCKSCQKVEALPNLPEEYLNEIRDKKISFQSVILEGFCEECGSS</sequence>
<dbReference type="Gene3D" id="1.10.10.10">
    <property type="entry name" value="Winged helix-like DNA-binding domain superfamily/Winged helix DNA-binding domain"/>
    <property type="match status" value="1"/>
</dbReference>
<keyword evidence="2" id="KW-1185">Reference proteome</keyword>
<reference evidence="2" key="1">
    <citation type="journal article" date="2019" name="Int. J. Syst. Evol. Microbiol.">
        <title>The Global Catalogue of Microorganisms (GCM) 10K type strain sequencing project: providing services to taxonomists for standard genome sequencing and annotation.</title>
        <authorList>
            <consortium name="The Broad Institute Genomics Platform"/>
            <consortium name="The Broad Institute Genome Sequencing Center for Infectious Disease"/>
            <person name="Wu L."/>
            <person name="Ma J."/>
        </authorList>
    </citation>
    <scope>NUCLEOTIDE SEQUENCE [LARGE SCALE GENOMIC DNA]</scope>
    <source>
        <strain evidence="2">CGMCC 1.15180</strain>
    </source>
</reference>
<evidence type="ECO:0000313" key="2">
    <source>
        <dbReference type="Proteomes" id="UP001597361"/>
    </source>
</evidence>
<dbReference type="Pfam" id="PF01475">
    <property type="entry name" value="FUR"/>
    <property type="match status" value="1"/>
</dbReference>
<dbReference type="SUPFAM" id="SSF46785">
    <property type="entry name" value="Winged helix' DNA-binding domain"/>
    <property type="match status" value="1"/>
</dbReference>
<gene>
    <name evidence="1" type="ORF">ACFSKL_07240</name>
</gene>
<dbReference type="InterPro" id="IPR036390">
    <property type="entry name" value="WH_DNA-bd_sf"/>
</dbReference>
<accession>A0ABW4VLH0</accession>